<proteinExistence type="predicted"/>
<feature type="chain" id="PRO_5047081244" evidence="2">
    <location>
        <begin position="26"/>
        <end position="152"/>
    </location>
</feature>
<dbReference type="PROSITE" id="PS51257">
    <property type="entry name" value="PROKAR_LIPOPROTEIN"/>
    <property type="match status" value="1"/>
</dbReference>
<dbReference type="RefSeq" id="WP_281778712.1">
    <property type="nucleotide sequence ID" value="NZ_AP027041.1"/>
</dbReference>
<name>A0ABN6UKE4_9GAMM</name>
<organism evidence="3 4">
    <name type="scientific">Lysobacter auxotrophicus</name>
    <dbReference type="NCBI Taxonomy" id="2992573"/>
    <lineage>
        <taxon>Bacteria</taxon>
        <taxon>Pseudomonadati</taxon>
        <taxon>Pseudomonadota</taxon>
        <taxon>Gammaproteobacteria</taxon>
        <taxon>Lysobacterales</taxon>
        <taxon>Lysobacteraceae</taxon>
        <taxon>Lysobacter</taxon>
    </lineage>
</organism>
<keyword evidence="4" id="KW-1185">Reference proteome</keyword>
<gene>
    <name evidence="3" type="ORF">LA521A_19270</name>
</gene>
<evidence type="ECO:0000256" key="1">
    <source>
        <dbReference type="SAM" id="MobiDB-lite"/>
    </source>
</evidence>
<reference evidence="3 4" key="1">
    <citation type="journal article" date="2023" name="Int. J. Syst. Evol. Microbiol.">
        <title>Physiological and genomic analyses of cobalamin (vitamin B12)-auxotrophy of Lysobacter auxotrophicus sp. nov., a methionine-auxotrophic chitinolytic bacterium isolated from chitin-treated soil.</title>
        <authorList>
            <person name="Saito A."/>
            <person name="Dohra H."/>
            <person name="Hamada M."/>
            <person name="Moriuchi R."/>
            <person name="Kotsuchibashi Y."/>
            <person name="Mori K."/>
        </authorList>
    </citation>
    <scope>NUCLEOTIDE SEQUENCE [LARGE SCALE GENOMIC DNA]</scope>
    <source>
        <strain evidence="3 4">5-21a</strain>
    </source>
</reference>
<evidence type="ECO:0000313" key="4">
    <source>
        <dbReference type="Proteomes" id="UP001317822"/>
    </source>
</evidence>
<feature type="region of interest" description="Disordered" evidence="1">
    <location>
        <begin position="132"/>
        <end position="152"/>
    </location>
</feature>
<protein>
    <submittedName>
        <fullName evidence="3">DUF6491 family protein</fullName>
    </submittedName>
</protein>
<evidence type="ECO:0000256" key="2">
    <source>
        <dbReference type="SAM" id="SignalP"/>
    </source>
</evidence>
<feature type="signal peptide" evidence="2">
    <location>
        <begin position="1"/>
        <end position="25"/>
    </location>
</feature>
<keyword evidence="2" id="KW-0732">Signal</keyword>
<dbReference type="Proteomes" id="UP001317822">
    <property type="component" value="Chromosome"/>
</dbReference>
<dbReference type="InterPro" id="IPR045500">
    <property type="entry name" value="DUF6491"/>
</dbReference>
<sequence>MSARISEASALVLIAALALAGCAHAPTDPQARLALYRQHAGTPVAGIDYVRNMRWEALGDQALAVWPRRDTGFLVELASPCPGLDQASAIQLTRSEGRVRSRQDAVRVVSIPGSRPMQRTPCPIMLISPIRDAPADAPGPLREVDDTEGSAP</sequence>
<evidence type="ECO:0000313" key="3">
    <source>
        <dbReference type="EMBL" id="BDU16726.1"/>
    </source>
</evidence>
<accession>A0ABN6UKE4</accession>
<dbReference type="EMBL" id="AP027041">
    <property type="protein sequence ID" value="BDU16726.1"/>
    <property type="molecule type" value="Genomic_DNA"/>
</dbReference>
<dbReference type="Pfam" id="PF20101">
    <property type="entry name" value="DUF6491"/>
    <property type="match status" value="1"/>
</dbReference>